<dbReference type="Proteomes" id="UP000092555">
    <property type="component" value="Unassembled WGS sequence"/>
</dbReference>
<protein>
    <submittedName>
        <fullName evidence="2">Uncharacterized protein</fullName>
    </submittedName>
</protein>
<reference evidence="2 3" key="1">
    <citation type="submission" date="2016-05" db="EMBL/GenBank/DDBJ databases">
        <title>Comparative genomics of biotechnologically important yeasts.</title>
        <authorList>
            <consortium name="DOE Joint Genome Institute"/>
            <person name="Riley R."/>
            <person name="Haridas S."/>
            <person name="Wolfe K.H."/>
            <person name="Lopes M.R."/>
            <person name="Hittinger C.T."/>
            <person name="Goker M."/>
            <person name="Salamov A."/>
            <person name="Wisecaver J."/>
            <person name="Long T.M."/>
            <person name="Aerts A.L."/>
            <person name="Barry K."/>
            <person name="Choi C."/>
            <person name="Clum A."/>
            <person name="Coughlan A.Y."/>
            <person name="Deshpande S."/>
            <person name="Douglass A.P."/>
            <person name="Hanson S.J."/>
            <person name="Klenk H.-P."/>
            <person name="LaButti K."/>
            <person name="Lapidus A."/>
            <person name="Lindquist E."/>
            <person name="Lipzen A."/>
            <person name="Meier-kolthoff J.P."/>
            <person name="Ohm R.A."/>
            <person name="Otillar R.P."/>
            <person name="Pangilinan J."/>
            <person name="Peng Y."/>
            <person name="Rokas A."/>
            <person name="Rosa C.A."/>
            <person name="Scheuner C."/>
            <person name="Sibirny A.A."/>
            <person name="Slot J.C."/>
            <person name="Stielow J.B."/>
            <person name="Sun H."/>
            <person name="Kurtzman C.P."/>
            <person name="Blackwell M."/>
            <person name="Grigoriev I.V."/>
            <person name="Jeffries T.W."/>
        </authorList>
    </citation>
    <scope>NUCLEOTIDE SEQUENCE [LARGE SCALE GENOMIC DNA]</scope>
    <source>
        <strain evidence="2 3">NRRL YB-4993</strain>
    </source>
</reference>
<proteinExistence type="predicted"/>
<name>A0A1A0HK98_9ASCO</name>
<keyword evidence="3" id="KW-1185">Reference proteome</keyword>
<evidence type="ECO:0000313" key="3">
    <source>
        <dbReference type="Proteomes" id="UP000092555"/>
    </source>
</evidence>
<keyword evidence="1" id="KW-0812">Transmembrane</keyword>
<dbReference type="AlphaFoldDB" id="A0A1A0HK98"/>
<evidence type="ECO:0000313" key="2">
    <source>
        <dbReference type="EMBL" id="OBA24228.1"/>
    </source>
</evidence>
<feature type="transmembrane region" description="Helical" evidence="1">
    <location>
        <begin position="12"/>
        <end position="35"/>
    </location>
</feature>
<keyword evidence="1" id="KW-0472">Membrane</keyword>
<sequence length="116" mass="13584">MAVDTLLPSRVIFAGCEMVLGRVVFFWIISWFVIWNFRAQELAIRKCALQATTLDDTKMKATKSTRIYLPHGIANARLSCKYRSVHLARFVYVGPRPTAMRPRRSRQWFQYRVCNL</sequence>
<dbReference type="RefSeq" id="XP_018714709.1">
    <property type="nucleotide sequence ID" value="XM_018854163.1"/>
</dbReference>
<accession>A0A1A0HK98</accession>
<dbReference type="GeneID" id="30027139"/>
<keyword evidence="1" id="KW-1133">Transmembrane helix</keyword>
<dbReference type="EMBL" id="LXTC01000001">
    <property type="protein sequence ID" value="OBA24228.1"/>
    <property type="molecule type" value="Genomic_DNA"/>
</dbReference>
<evidence type="ECO:0000256" key="1">
    <source>
        <dbReference type="SAM" id="Phobius"/>
    </source>
</evidence>
<comment type="caution">
    <text evidence="2">The sequence shown here is derived from an EMBL/GenBank/DDBJ whole genome shotgun (WGS) entry which is preliminary data.</text>
</comment>
<gene>
    <name evidence="2" type="ORF">METBIDRAFT_120864</name>
</gene>
<organism evidence="2 3">
    <name type="scientific">Metschnikowia bicuspidata var. bicuspidata NRRL YB-4993</name>
    <dbReference type="NCBI Taxonomy" id="869754"/>
    <lineage>
        <taxon>Eukaryota</taxon>
        <taxon>Fungi</taxon>
        <taxon>Dikarya</taxon>
        <taxon>Ascomycota</taxon>
        <taxon>Saccharomycotina</taxon>
        <taxon>Pichiomycetes</taxon>
        <taxon>Metschnikowiaceae</taxon>
        <taxon>Metschnikowia</taxon>
    </lineage>
</organism>